<keyword evidence="13" id="KW-1185">Reference proteome</keyword>
<keyword evidence="3" id="KW-0805">Transcription regulation</keyword>
<dbReference type="Pfam" id="PF20452">
    <property type="entry name" value="Calmod_bind_C"/>
    <property type="match status" value="1"/>
</dbReference>
<feature type="domain" description="Calmodulin binding protein-like N-terminal" evidence="9">
    <location>
        <begin position="101"/>
        <end position="250"/>
    </location>
</feature>
<evidence type="ECO:0000256" key="4">
    <source>
        <dbReference type="ARBA" id="ARBA00023125"/>
    </source>
</evidence>
<dbReference type="InterPro" id="IPR046830">
    <property type="entry name" value="Calmod_bind_M"/>
</dbReference>
<keyword evidence="5" id="KW-0010">Activator</keyword>
<feature type="region of interest" description="Disordered" evidence="8">
    <location>
        <begin position="13"/>
        <end position="34"/>
    </location>
</feature>
<evidence type="ECO:0000256" key="6">
    <source>
        <dbReference type="ARBA" id="ARBA00023163"/>
    </source>
</evidence>
<dbReference type="GO" id="GO:0005516">
    <property type="term" value="F:calmodulin binding"/>
    <property type="evidence" value="ECO:0007669"/>
    <property type="project" value="InterPro"/>
</dbReference>
<dbReference type="PANTHER" id="PTHR31713">
    <property type="entry name" value="OS02G0177800 PROTEIN"/>
    <property type="match status" value="1"/>
</dbReference>
<name>A0AAV0HAA4_9ROSI</name>
<evidence type="ECO:0000256" key="8">
    <source>
        <dbReference type="SAM" id="MobiDB-lite"/>
    </source>
</evidence>
<evidence type="ECO:0000313" key="13">
    <source>
        <dbReference type="Proteomes" id="UP001154282"/>
    </source>
</evidence>
<comment type="subcellular location">
    <subcellularLocation>
        <location evidence="1">Nucleus</location>
    </subcellularLocation>
</comment>
<dbReference type="AlphaFoldDB" id="A0AAV0HAA4"/>
<dbReference type="GO" id="GO:0043565">
    <property type="term" value="F:sequence-specific DNA binding"/>
    <property type="evidence" value="ECO:0007669"/>
    <property type="project" value="TreeGrafter"/>
</dbReference>
<reference evidence="12" key="1">
    <citation type="submission" date="2022-08" db="EMBL/GenBank/DDBJ databases">
        <authorList>
            <person name="Gutierrez-Valencia J."/>
        </authorList>
    </citation>
    <scope>NUCLEOTIDE SEQUENCE</scope>
</reference>
<dbReference type="Proteomes" id="UP001154282">
    <property type="component" value="Unassembled WGS sequence"/>
</dbReference>
<protein>
    <submittedName>
        <fullName evidence="12">Uncharacterized protein</fullName>
    </submittedName>
</protein>
<dbReference type="PANTHER" id="PTHR31713:SF43">
    <property type="entry name" value="CALMODULIN-BINDING PROTEIN 60 G"/>
    <property type="match status" value="1"/>
</dbReference>
<comment type="similarity">
    <text evidence="2">Belongs to the plant ACBP60 protein family.</text>
</comment>
<dbReference type="InterPro" id="IPR012416">
    <property type="entry name" value="CBP60"/>
</dbReference>
<dbReference type="Pfam" id="PF20451">
    <property type="entry name" value="Calmod_bind_M"/>
    <property type="match status" value="1"/>
</dbReference>
<keyword evidence="4" id="KW-0238">DNA-binding</keyword>
<evidence type="ECO:0000256" key="3">
    <source>
        <dbReference type="ARBA" id="ARBA00023015"/>
    </source>
</evidence>
<keyword evidence="6" id="KW-0804">Transcription</keyword>
<sequence>MLPKRRFDAQWAEEEEVNAGHGAAAGGRSSSIPSPKRFRNAVRDVLGKQSMADFASSMEPFLRSVIRDEVEKTVAQLLSRRPSFGSSRTSFQESGVKKGLALHFVNKLPSRIFTNGRIEAEDGNPVRIVLLDAASNTIVTSGPLSSLKIEIVVLNGDFGSVDDREDWCAKDFNDSVIKEREGRRPLVAGELSVVLKDGVGRISDVVFTDNSSWQRSRRFRLGARAVQRGDSKEAVRIREARSEPFVVKDHRGELYKKHYPPKLGDEVWRLERIAKEGAFHKRLSANGISTVKEFLKAYVVDQTTLRSILGGGISNRIWDSIVEHASTCVLDDEAKFYVYNDHAQGVRLLLNSVYKLVGAMFYDEHIYEPLDRLTPPQKVLVENSKRQAYRNLEGLIPMDSHSAFGPSRQLLLPPPAEIQLDPLHISNNLAVRQLDFPVLRHDESELHLDFNNNNYYSTSSSSYDNISPNNAMSPIQLSPFLGTASFKFSGGGGGSEGHFSIPHECGGWLQGGGSSSWPVAASSEDTAVVAAASPAPWGPLFFTSGTTEEEVAAAFLSSFPSFDANRMDFPTAMEKPKACWCKVRAALKVRSILVARRMWHSEIYL</sequence>
<dbReference type="GO" id="GO:0005634">
    <property type="term" value="C:nucleus"/>
    <property type="evidence" value="ECO:0007669"/>
    <property type="project" value="UniProtKB-SubCell"/>
</dbReference>
<accession>A0AAV0HAA4</accession>
<organism evidence="12 13">
    <name type="scientific">Linum tenue</name>
    <dbReference type="NCBI Taxonomy" id="586396"/>
    <lineage>
        <taxon>Eukaryota</taxon>
        <taxon>Viridiplantae</taxon>
        <taxon>Streptophyta</taxon>
        <taxon>Embryophyta</taxon>
        <taxon>Tracheophyta</taxon>
        <taxon>Spermatophyta</taxon>
        <taxon>Magnoliopsida</taxon>
        <taxon>eudicotyledons</taxon>
        <taxon>Gunneridae</taxon>
        <taxon>Pentapetalae</taxon>
        <taxon>rosids</taxon>
        <taxon>fabids</taxon>
        <taxon>Malpighiales</taxon>
        <taxon>Linaceae</taxon>
        <taxon>Linum</taxon>
    </lineage>
</organism>
<feature type="domain" description="Calmodulin binding protein C-terminal" evidence="11">
    <location>
        <begin position="335"/>
        <end position="396"/>
    </location>
</feature>
<dbReference type="Pfam" id="PF07887">
    <property type="entry name" value="Calmodulin_bind"/>
    <property type="match status" value="1"/>
</dbReference>
<evidence type="ECO:0000259" key="9">
    <source>
        <dbReference type="Pfam" id="PF07887"/>
    </source>
</evidence>
<dbReference type="GO" id="GO:0080142">
    <property type="term" value="P:regulation of salicylic acid biosynthetic process"/>
    <property type="evidence" value="ECO:0007669"/>
    <property type="project" value="TreeGrafter"/>
</dbReference>
<evidence type="ECO:0000259" key="11">
    <source>
        <dbReference type="Pfam" id="PF20452"/>
    </source>
</evidence>
<dbReference type="InterPro" id="IPR046829">
    <property type="entry name" value="Calmod_bind_C"/>
</dbReference>
<evidence type="ECO:0000256" key="1">
    <source>
        <dbReference type="ARBA" id="ARBA00004123"/>
    </source>
</evidence>
<dbReference type="InterPro" id="IPR046831">
    <property type="entry name" value="Calmodulin_bind_N"/>
</dbReference>
<evidence type="ECO:0000256" key="5">
    <source>
        <dbReference type="ARBA" id="ARBA00023159"/>
    </source>
</evidence>
<gene>
    <name evidence="12" type="ORF">LITE_LOCUS3314</name>
</gene>
<dbReference type="EMBL" id="CAMGYJ010000002">
    <property type="protein sequence ID" value="CAI0381817.1"/>
    <property type="molecule type" value="Genomic_DNA"/>
</dbReference>
<feature type="domain" description="Calmodulin binding protein central" evidence="10">
    <location>
        <begin position="263"/>
        <end position="328"/>
    </location>
</feature>
<evidence type="ECO:0000256" key="7">
    <source>
        <dbReference type="ARBA" id="ARBA00023242"/>
    </source>
</evidence>
<dbReference type="GO" id="GO:0003700">
    <property type="term" value="F:DNA-binding transcription factor activity"/>
    <property type="evidence" value="ECO:0007669"/>
    <property type="project" value="TreeGrafter"/>
</dbReference>
<evidence type="ECO:0000256" key="2">
    <source>
        <dbReference type="ARBA" id="ARBA00007214"/>
    </source>
</evidence>
<evidence type="ECO:0000313" key="12">
    <source>
        <dbReference type="EMBL" id="CAI0381817.1"/>
    </source>
</evidence>
<comment type="caution">
    <text evidence="12">The sequence shown here is derived from an EMBL/GenBank/DDBJ whole genome shotgun (WGS) entry which is preliminary data.</text>
</comment>
<keyword evidence="7" id="KW-0539">Nucleus</keyword>
<evidence type="ECO:0000259" key="10">
    <source>
        <dbReference type="Pfam" id="PF20451"/>
    </source>
</evidence>
<proteinExistence type="inferred from homology"/>